<dbReference type="STRING" id="1314781.A0A165F645"/>
<evidence type="ECO:0000256" key="7">
    <source>
        <dbReference type="ARBA" id="ARBA00038929"/>
    </source>
</evidence>
<evidence type="ECO:0000256" key="5">
    <source>
        <dbReference type="ARBA" id="ARBA00023316"/>
    </source>
</evidence>
<proteinExistence type="inferred from homology"/>
<dbReference type="GO" id="GO:0009251">
    <property type="term" value="P:glucan catabolic process"/>
    <property type="evidence" value="ECO:0007669"/>
    <property type="project" value="TreeGrafter"/>
</dbReference>
<dbReference type="EMBL" id="KV426100">
    <property type="protein sequence ID" value="KZV88445.1"/>
    <property type="molecule type" value="Genomic_DNA"/>
</dbReference>
<feature type="compositionally biased region" description="Low complexity" evidence="8">
    <location>
        <begin position="66"/>
        <end position="98"/>
    </location>
</feature>
<keyword evidence="3" id="KW-0325">Glycoprotein</keyword>
<keyword evidence="9" id="KW-0472">Membrane</keyword>
<evidence type="ECO:0000256" key="3">
    <source>
        <dbReference type="ARBA" id="ARBA00023180"/>
    </source>
</evidence>
<comment type="catalytic activity">
    <reaction evidence="6">
        <text>Successive hydrolysis of beta-D-glucose units from the non-reducing ends of (1-&gt;3)-beta-D-glucans, releasing alpha-glucose.</text>
        <dbReference type="EC" id="3.2.1.58"/>
    </reaction>
</comment>
<dbReference type="GO" id="GO:0004338">
    <property type="term" value="F:glucan exo-1,3-beta-glucosidase activity"/>
    <property type="evidence" value="ECO:0007669"/>
    <property type="project" value="UniProtKB-EC"/>
</dbReference>
<dbReference type="GO" id="GO:0009986">
    <property type="term" value="C:cell surface"/>
    <property type="evidence" value="ECO:0007669"/>
    <property type="project" value="TreeGrafter"/>
</dbReference>
<organism evidence="10 11">
    <name type="scientific">Exidia glandulosa HHB12029</name>
    <dbReference type="NCBI Taxonomy" id="1314781"/>
    <lineage>
        <taxon>Eukaryota</taxon>
        <taxon>Fungi</taxon>
        <taxon>Dikarya</taxon>
        <taxon>Basidiomycota</taxon>
        <taxon>Agaricomycotina</taxon>
        <taxon>Agaricomycetes</taxon>
        <taxon>Auriculariales</taxon>
        <taxon>Exidiaceae</taxon>
        <taxon>Exidia</taxon>
    </lineage>
</organism>
<dbReference type="OrthoDB" id="62120at2759"/>
<dbReference type="GO" id="GO:0005576">
    <property type="term" value="C:extracellular region"/>
    <property type="evidence" value="ECO:0007669"/>
    <property type="project" value="TreeGrafter"/>
</dbReference>
<keyword evidence="9" id="KW-1133">Transmembrane helix</keyword>
<comment type="similarity">
    <text evidence="1">Belongs to the glycosyl hydrolase 5 (cellulase A) family.</text>
</comment>
<evidence type="ECO:0000256" key="6">
    <source>
        <dbReference type="ARBA" id="ARBA00036824"/>
    </source>
</evidence>
<dbReference type="AlphaFoldDB" id="A0A165F645"/>
<feature type="transmembrane region" description="Helical" evidence="9">
    <location>
        <begin position="29"/>
        <end position="54"/>
    </location>
</feature>
<dbReference type="Proteomes" id="UP000077266">
    <property type="component" value="Unassembled WGS sequence"/>
</dbReference>
<dbReference type="FunCoup" id="A0A165F645">
    <property type="interactions" value="27"/>
</dbReference>
<evidence type="ECO:0000256" key="2">
    <source>
        <dbReference type="ARBA" id="ARBA00022801"/>
    </source>
</evidence>
<sequence>MPYAPPAATYAPGEKTPYLRAYERRRKRAWCFFLLILAIIAIVLAVVLPVYFVVIKPKNRSGSGSGSSSSSPSAGPKPTSPASGDTASGGTTGTDAQGNTFIIGTDGTTVKTADGKSFVYKNSFGGYFVQDEKNPYNDGARAQSWSPALNETWVWGVHKVRGVNLGGWFVPEPFIVPTLYQKYMNGGSTVQITGDEWTLSQAMALDSAGGGLNQLENHYKTFITEEDFAQIAGAGLNFVRIPIPFWAVETWDVFGEPFLERTAWGYIVQAFEWARKYGLRVNLDLHTMPGAQNPWNHSGRGGVVNFMSGIMGYANAQRGLSYVRYITEFISQPQYSNVIAMFGIVNEPTADIPALQNFYLHAHDMVRGITGFGTGKGPYISIHDQFKGPASWAGFAAGADRIALEQHPYFAFGAGNAPDIAPFISRPCTDWGPALNESQSAFGVTTAGEWSLGFNDCGLYINGVGDSHATQDCAPWDDWQNYDETRKNQLRQFTMAQMDALPHWFFWTWKIGPDNTGVVKAPLWSYSLGLQEGWIPANPRDADGICVQMGADVTPQQPYAAWQTGGAGAGTLLGPTAVWPPTSMPSVDVPGPTAWPVYTASAPVITMPGLADGGAADGWANAADTVPGVTTVSGCTYPDEYRPGDVLPAVCAAAQTDAVNVAGNGLNGLRARVPAPIVTPPPS</sequence>
<keyword evidence="9" id="KW-0812">Transmembrane</keyword>
<dbReference type="SUPFAM" id="SSF51445">
    <property type="entry name" value="(Trans)glycosidases"/>
    <property type="match status" value="1"/>
</dbReference>
<evidence type="ECO:0000256" key="1">
    <source>
        <dbReference type="ARBA" id="ARBA00005641"/>
    </source>
</evidence>
<keyword evidence="5" id="KW-0961">Cell wall biogenesis/degradation</keyword>
<name>A0A165F645_EXIGL</name>
<dbReference type="PANTHER" id="PTHR31297:SF34">
    <property type="entry name" value="GLUCAN 1,3-BETA-GLUCOSIDASE 2"/>
    <property type="match status" value="1"/>
</dbReference>
<evidence type="ECO:0000256" key="9">
    <source>
        <dbReference type="SAM" id="Phobius"/>
    </source>
</evidence>
<reference evidence="10 11" key="1">
    <citation type="journal article" date="2016" name="Mol. Biol. Evol.">
        <title>Comparative Genomics of Early-Diverging Mushroom-Forming Fungi Provides Insights into the Origins of Lignocellulose Decay Capabilities.</title>
        <authorList>
            <person name="Nagy L.G."/>
            <person name="Riley R."/>
            <person name="Tritt A."/>
            <person name="Adam C."/>
            <person name="Daum C."/>
            <person name="Floudas D."/>
            <person name="Sun H."/>
            <person name="Yadav J.S."/>
            <person name="Pangilinan J."/>
            <person name="Larsson K.H."/>
            <person name="Matsuura K."/>
            <person name="Barry K."/>
            <person name="Labutti K."/>
            <person name="Kuo R."/>
            <person name="Ohm R.A."/>
            <person name="Bhattacharya S.S."/>
            <person name="Shirouzu T."/>
            <person name="Yoshinaga Y."/>
            <person name="Martin F.M."/>
            <person name="Grigoriev I.V."/>
            <person name="Hibbett D.S."/>
        </authorList>
    </citation>
    <scope>NUCLEOTIDE SEQUENCE [LARGE SCALE GENOMIC DNA]</scope>
    <source>
        <strain evidence="10 11">HHB12029</strain>
    </source>
</reference>
<dbReference type="InterPro" id="IPR017853">
    <property type="entry name" value="GH"/>
</dbReference>
<dbReference type="InterPro" id="IPR050386">
    <property type="entry name" value="Glycosyl_hydrolase_5"/>
</dbReference>
<keyword evidence="4" id="KW-0326">Glycosidase</keyword>
<gene>
    <name evidence="10" type="ORF">EXIGLDRAFT_619424</name>
</gene>
<keyword evidence="2 10" id="KW-0378">Hydrolase</keyword>
<keyword evidence="11" id="KW-1185">Reference proteome</keyword>
<evidence type="ECO:0000256" key="8">
    <source>
        <dbReference type="SAM" id="MobiDB-lite"/>
    </source>
</evidence>
<accession>A0A165F645</accession>
<evidence type="ECO:0000256" key="4">
    <source>
        <dbReference type="ARBA" id="ARBA00023295"/>
    </source>
</evidence>
<evidence type="ECO:0000313" key="11">
    <source>
        <dbReference type="Proteomes" id="UP000077266"/>
    </source>
</evidence>
<evidence type="ECO:0000313" key="10">
    <source>
        <dbReference type="EMBL" id="KZV88445.1"/>
    </source>
</evidence>
<dbReference type="InParanoid" id="A0A165F645"/>
<dbReference type="PANTHER" id="PTHR31297">
    <property type="entry name" value="GLUCAN ENDO-1,6-BETA-GLUCOSIDASE B"/>
    <property type="match status" value="1"/>
</dbReference>
<dbReference type="GO" id="GO:0071555">
    <property type="term" value="P:cell wall organization"/>
    <property type="evidence" value="ECO:0007669"/>
    <property type="project" value="UniProtKB-KW"/>
</dbReference>
<feature type="region of interest" description="Disordered" evidence="8">
    <location>
        <begin position="59"/>
        <end position="100"/>
    </location>
</feature>
<dbReference type="Gene3D" id="3.20.20.80">
    <property type="entry name" value="Glycosidases"/>
    <property type="match status" value="1"/>
</dbReference>
<dbReference type="EC" id="3.2.1.58" evidence="7"/>
<protein>
    <recommendedName>
        <fullName evidence="7">glucan 1,3-beta-glucosidase</fullName>
        <ecNumber evidence="7">3.2.1.58</ecNumber>
    </recommendedName>
</protein>